<comment type="similarity">
    <text evidence="5 15">Belongs to the HisA/HisF family.</text>
</comment>
<feature type="compositionally biased region" description="Basic and acidic residues" evidence="16">
    <location>
        <begin position="422"/>
        <end position="437"/>
    </location>
</feature>
<evidence type="ECO:0000256" key="12">
    <source>
        <dbReference type="ARBA" id="ARBA00022840"/>
    </source>
</evidence>
<evidence type="ECO:0000256" key="6">
    <source>
        <dbReference type="ARBA" id="ARBA00012414"/>
    </source>
</evidence>
<comment type="catalytic activity">
    <reaction evidence="2">
        <text>1-(5-phospho-beta-D-ribosyl)-ATP + H2O = 1-(5-phospho-beta-D-ribosyl)-5'-AMP + diphosphate + H(+)</text>
        <dbReference type="Rhea" id="RHEA:22828"/>
        <dbReference type="ChEBI" id="CHEBI:15377"/>
        <dbReference type="ChEBI" id="CHEBI:15378"/>
        <dbReference type="ChEBI" id="CHEBI:33019"/>
        <dbReference type="ChEBI" id="CHEBI:59457"/>
        <dbReference type="ChEBI" id="CHEBI:73183"/>
        <dbReference type="EC" id="3.6.1.31"/>
    </reaction>
</comment>
<evidence type="ECO:0000256" key="2">
    <source>
        <dbReference type="ARBA" id="ARBA00001460"/>
    </source>
</evidence>
<dbReference type="EMBL" id="FWDM01000023">
    <property type="protein sequence ID" value="SLM13916.1"/>
    <property type="molecule type" value="Genomic_DNA"/>
</dbReference>
<evidence type="ECO:0000313" key="18">
    <source>
        <dbReference type="EMBL" id="SLM13916.1"/>
    </source>
</evidence>
<evidence type="ECO:0000256" key="5">
    <source>
        <dbReference type="ARBA" id="ARBA00009667"/>
    </source>
</evidence>
<comment type="catalytic activity">
    <reaction evidence="1">
        <text>1-(5-phospho-beta-D-ribosyl)-5'-AMP + H2O = 1-(5-phospho-beta-D-ribosyl)-5-[(5-phospho-beta-D-ribosylamino)methylideneamino]imidazole-4-carboxamide</text>
        <dbReference type="Rhea" id="RHEA:20049"/>
        <dbReference type="ChEBI" id="CHEBI:15377"/>
        <dbReference type="ChEBI" id="CHEBI:58435"/>
        <dbReference type="ChEBI" id="CHEBI:59457"/>
        <dbReference type="EC" id="3.5.4.19"/>
    </reaction>
</comment>
<dbReference type="AlphaFoldDB" id="A0A3P3XKE6"/>
<comment type="pathway">
    <text evidence="4">Amino-acid biosynthesis; L-histidine biosynthesis; L-histidine from 5-phospho-alpha-D-ribose 1-diphosphate: step 2/9.</text>
</comment>
<dbReference type="SUPFAM" id="SSF51366">
    <property type="entry name" value="Ribulose-phoshate binding barrel"/>
    <property type="match status" value="1"/>
</dbReference>
<dbReference type="InterPro" id="IPR006062">
    <property type="entry name" value="His_biosynth"/>
</dbReference>
<dbReference type="InterPro" id="IPR011060">
    <property type="entry name" value="RibuloseP-bd_barrel"/>
</dbReference>
<accession>A0A3P3XKE6</accession>
<evidence type="ECO:0000256" key="16">
    <source>
        <dbReference type="SAM" id="MobiDB-lite"/>
    </source>
</evidence>
<gene>
    <name evidence="18" type="ORF">SPIROBIBN47_30023</name>
</gene>
<dbReference type="Pfam" id="PF00977">
    <property type="entry name" value="His_biosynth"/>
    <property type="match status" value="1"/>
</dbReference>
<dbReference type="PANTHER" id="PTHR42945:SF1">
    <property type="entry name" value="HISTIDINE BIOSYNTHESIS BIFUNCTIONAL PROTEIN HIS7"/>
    <property type="match status" value="1"/>
</dbReference>
<dbReference type="GO" id="GO:0004636">
    <property type="term" value="F:phosphoribosyl-ATP diphosphatase activity"/>
    <property type="evidence" value="ECO:0007669"/>
    <property type="project" value="UniProtKB-EC"/>
</dbReference>
<sequence>MIVPSIDIMNGRAVQLRGGKQPPLDAGNPLELAERYSRVGEFAVVDLDAAMGKGSNRELVLSMCKRWPVRVGGGIRTQKLALEYLNAGARYIMLGTAATPEFCAQLPRERLIAALDSRNDTIMVEGWTKPREGSVEEAIQKLAPYVAGFLVTFIETEGDQCGIDIERAKRLVKLAPDRKFTFAGGAAGGERGLADITALDAIGADIQAGTSLVLGDLSLADAFAAPLHTDRPDGLWPTLVCDESGKVLGLVYSNRESLKHAIESGKGAYHSRSRGLWVKGESSGNGQTLIRADLDCDRDTIRFTVRQEGVGFCHLKRRNCFDDGYGLEKLNRTISKRMKDAPQGSYTRRLFSDEALLASKLREEAQELAQSKTKDEAVAEAADVMYFALVKTISMGGSLSDIEAELERRSLRVTRRGGNAKPEFEGSEGKNEWKSIH</sequence>
<dbReference type="GO" id="GO:0005524">
    <property type="term" value="F:ATP binding"/>
    <property type="evidence" value="ECO:0007669"/>
    <property type="project" value="UniProtKB-KW"/>
</dbReference>
<evidence type="ECO:0000256" key="1">
    <source>
        <dbReference type="ARBA" id="ARBA00000024"/>
    </source>
</evidence>
<evidence type="ECO:0000256" key="9">
    <source>
        <dbReference type="ARBA" id="ARBA00022605"/>
    </source>
</evidence>
<dbReference type="UniPathway" id="UPA00031">
    <property type="reaction ID" value="UER00007"/>
</dbReference>
<evidence type="ECO:0000259" key="17">
    <source>
        <dbReference type="Pfam" id="PF01502"/>
    </source>
</evidence>
<organism evidence="18">
    <name type="scientific">uncultured spirochete</name>
    <dbReference type="NCBI Taxonomy" id="156406"/>
    <lineage>
        <taxon>Bacteria</taxon>
        <taxon>Pseudomonadati</taxon>
        <taxon>Spirochaetota</taxon>
        <taxon>Spirochaetia</taxon>
        <taxon>Spirochaetales</taxon>
        <taxon>environmental samples</taxon>
    </lineage>
</organism>
<keyword evidence="12" id="KW-0067">ATP-binding</keyword>
<comment type="pathway">
    <text evidence="3">Amino-acid biosynthesis; L-histidine biosynthesis; L-histidine from 5-phospho-alpha-D-ribose 1-diphosphate: step 3/9.</text>
</comment>
<dbReference type="InterPro" id="IPR038019">
    <property type="entry name" value="PRib_AMP_CycHydrolase_sf"/>
</dbReference>
<evidence type="ECO:0000256" key="11">
    <source>
        <dbReference type="ARBA" id="ARBA00022801"/>
    </source>
</evidence>
<evidence type="ECO:0000256" key="4">
    <source>
        <dbReference type="ARBA" id="ARBA00005204"/>
    </source>
</evidence>
<keyword evidence="11" id="KW-0378">Hydrolase</keyword>
<dbReference type="CDD" id="cd11546">
    <property type="entry name" value="NTP-PPase_His4"/>
    <property type="match status" value="1"/>
</dbReference>
<evidence type="ECO:0000256" key="10">
    <source>
        <dbReference type="ARBA" id="ARBA00022741"/>
    </source>
</evidence>
<keyword evidence="9 15" id="KW-0028">Amino-acid biosynthesis</keyword>
<reference evidence="18" key="1">
    <citation type="submission" date="2017-02" db="EMBL/GenBank/DDBJ databases">
        <authorList>
            <person name="Regsiter A."/>
            <person name="William W."/>
        </authorList>
    </citation>
    <scope>NUCLEOTIDE SEQUENCE</scope>
    <source>
        <strain evidence="18">Bib</strain>
    </source>
</reference>
<protein>
    <recommendedName>
        <fullName evidence="8">Histidine biosynthesis bifunctional protein HisIE</fullName>
        <ecNumber evidence="7">3.5.4.19</ecNumber>
        <ecNumber evidence="6">3.6.1.31</ecNumber>
    </recommendedName>
</protein>
<evidence type="ECO:0000256" key="13">
    <source>
        <dbReference type="ARBA" id="ARBA00023102"/>
    </source>
</evidence>
<dbReference type="SUPFAM" id="SSF141734">
    <property type="entry name" value="HisI-like"/>
    <property type="match status" value="1"/>
</dbReference>
<dbReference type="Gene3D" id="1.10.287.1080">
    <property type="entry name" value="MazG-like"/>
    <property type="match status" value="1"/>
</dbReference>
<proteinExistence type="inferred from homology"/>
<dbReference type="NCBIfam" id="TIGR03188">
    <property type="entry name" value="histidine_hisI"/>
    <property type="match status" value="1"/>
</dbReference>
<feature type="region of interest" description="Disordered" evidence="16">
    <location>
        <begin position="417"/>
        <end position="437"/>
    </location>
</feature>
<evidence type="ECO:0000256" key="7">
    <source>
        <dbReference type="ARBA" id="ARBA00012721"/>
    </source>
</evidence>
<dbReference type="FunFam" id="3.10.20.810:FF:000002">
    <property type="entry name" value="Histidine biosynthesis trifunctional protein"/>
    <property type="match status" value="1"/>
</dbReference>
<name>A0A3P3XKE6_9SPIR</name>
<dbReference type="GO" id="GO:0000105">
    <property type="term" value="P:L-histidine biosynthetic process"/>
    <property type="evidence" value="ECO:0007669"/>
    <property type="project" value="UniProtKB-UniPathway"/>
</dbReference>
<dbReference type="PANTHER" id="PTHR42945">
    <property type="entry name" value="HISTIDINE BIOSYNTHESIS BIFUNCTIONAL PROTEIN"/>
    <property type="match status" value="1"/>
</dbReference>
<keyword evidence="14" id="KW-0511">Multifunctional enzyme</keyword>
<dbReference type="EC" id="3.5.4.19" evidence="7"/>
<dbReference type="EC" id="3.6.1.31" evidence="6"/>
<dbReference type="Pfam" id="PF01502">
    <property type="entry name" value="PRA-CH"/>
    <property type="match status" value="1"/>
</dbReference>
<dbReference type="SUPFAM" id="SSF101386">
    <property type="entry name" value="all-alpha NTP pyrophosphatases"/>
    <property type="match status" value="1"/>
</dbReference>
<keyword evidence="10" id="KW-0547">Nucleotide-binding</keyword>
<evidence type="ECO:0000256" key="15">
    <source>
        <dbReference type="RuleBase" id="RU003657"/>
    </source>
</evidence>
<dbReference type="GO" id="GO:0004635">
    <property type="term" value="F:phosphoribosyl-AMP cyclohydrolase activity"/>
    <property type="evidence" value="ECO:0007669"/>
    <property type="project" value="UniProtKB-EC"/>
</dbReference>
<dbReference type="InterPro" id="IPR002496">
    <property type="entry name" value="PRib_AMP_CycHydrolase_dom"/>
</dbReference>
<keyword evidence="13 15" id="KW-0368">Histidine biosynthesis</keyword>
<dbReference type="Gene3D" id="3.10.20.810">
    <property type="entry name" value="Phosphoribosyl-AMP cyclohydrolase"/>
    <property type="match status" value="1"/>
</dbReference>
<dbReference type="InterPro" id="IPR013785">
    <property type="entry name" value="Aldolase_TIM"/>
</dbReference>
<dbReference type="InterPro" id="IPR008179">
    <property type="entry name" value="HisE"/>
</dbReference>
<dbReference type="Pfam" id="PF01503">
    <property type="entry name" value="PRA-PH"/>
    <property type="match status" value="1"/>
</dbReference>
<dbReference type="InterPro" id="IPR021130">
    <property type="entry name" value="PRib-ATP_PPHydrolase-like"/>
</dbReference>
<evidence type="ECO:0000256" key="8">
    <source>
        <dbReference type="ARBA" id="ARBA00017720"/>
    </source>
</evidence>
<feature type="domain" description="Phosphoribosyl-AMP cyclohydrolase" evidence="17">
    <location>
        <begin position="250"/>
        <end position="321"/>
    </location>
</feature>
<evidence type="ECO:0000256" key="3">
    <source>
        <dbReference type="ARBA" id="ARBA00005169"/>
    </source>
</evidence>
<evidence type="ECO:0000256" key="14">
    <source>
        <dbReference type="ARBA" id="ARBA00023268"/>
    </source>
</evidence>
<dbReference type="Gene3D" id="3.20.20.70">
    <property type="entry name" value="Aldolase class I"/>
    <property type="match status" value="1"/>
</dbReference>